<feature type="region of interest" description="Disordered" evidence="1">
    <location>
        <begin position="144"/>
        <end position="176"/>
    </location>
</feature>
<dbReference type="Proteomes" id="UP000179807">
    <property type="component" value="Unassembled WGS sequence"/>
</dbReference>
<dbReference type="RefSeq" id="XP_068349394.1">
    <property type="nucleotide sequence ID" value="XM_068511521.1"/>
</dbReference>
<sequence length="176" mass="20576">MKSTLNLSIVNLLDSLDKNPGRIPDVNKSLEILLQELKQEKDRPMIHEVENIAAQEPPKKPQKERFEFKKCEAFKQITEVYFYPTIRQSELVSISTVLANACELRVDRDAKRRKDLLYKWFEDHWDQIEPHLKHLIAFNKEGDVLNRNGKNHPQDSQQQDEGSPDQSLDNNLTVDQ</sequence>
<evidence type="ECO:0000313" key="2">
    <source>
        <dbReference type="EMBL" id="OHS96257.1"/>
    </source>
</evidence>
<feature type="compositionally biased region" description="Polar residues" evidence="1">
    <location>
        <begin position="154"/>
        <end position="176"/>
    </location>
</feature>
<gene>
    <name evidence="2" type="ORF">TRFO_37587</name>
</gene>
<protein>
    <submittedName>
        <fullName evidence="2">Uncharacterized protein</fullName>
    </submittedName>
</protein>
<proteinExistence type="predicted"/>
<dbReference type="GeneID" id="94846225"/>
<dbReference type="AlphaFoldDB" id="A0A1J4JC68"/>
<evidence type="ECO:0000313" key="3">
    <source>
        <dbReference type="Proteomes" id="UP000179807"/>
    </source>
</evidence>
<evidence type="ECO:0000256" key="1">
    <source>
        <dbReference type="SAM" id="MobiDB-lite"/>
    </source>
</evidence>
<keyword evidence="3" id="KW-1185">Reference proteome</keyword>
<comment type="caution">
    <text evidence="2">The sequence shown here is derived from an EMBL/GenBank/DDBJ whole genome shotgun (WGS) entry which is preliminary data.</text>
</comment>
<dbReference type="EMBL" id="MLAK01001188">
    <property type="protein sequence ID" value="OHS96257.1"/>
    <property type="molecule type" value="Genomic_DNA"/>
</dbReference>
<organism evidence="2 3">
    <name type="scientific">Tritrichomonas foetus</name>
    <dbReference type="NCBI Taxonomy" id="1144522"/>
    <lineage>
        <taxon>Eukaryota</taxon>
        <taxon>Metamonada</taxon>
        <taxon>Parabasalia</taxon>
        <taxon>Tritrichomonadida</taxon>
        <taxon>Tritrichomonadidae</taxon>
        <taxon>Tritrichomonas</taxon>
    </lineage>
</organism>
<dbReference type="VEuPathDB" id="TrichDB:TRFO_37587"/>
<accession>A0A1J4JC68</accession>
<name>A0A1J4JC68_9EUKA</name>
<reference evidence="2" key="1">
    <citation type="submission" date="2016-10" db="EMBL/GenBank/DDBJ databases">
        <authorList>
            <person name="Benchimol M."/>
            <person name="Almeida L.G."/>
            <person name="Vasconcelos A.T."/>
            <person name="Perreira-Neves A."/>
            <person name="Rosa I.A."/>
            <person name="Tasca T."/>
            <person name="Bogo M.R."/>
            <person name="de Souza W."/>
        </authorList>
    </citation>
    <scope>NUCLEOTIDE SEQUENCE [LARGE SCALE GENOMIC DNA]</scope>
    <source>
        <strain evidence="2">K</strain>
    </source>
</reference>